<dbReference type="Proteomes" id="UP001642409">
    <property type="component" value="Unassembled WGS sequence"/>
</dbReference>
<dbReference type="EMBL" id="CAXDID020000420">
    <property type="protein sequence ID" value="CAL6089495.1"/>
    <property type="molecule type" value="Genomic_DNA"/>
</dbReference>
<reference evidence="1" key="1">
    <citation type="submission" date="2023-06" db="EMBL/GenBank/DDBJ databases">
        <authorList>
            <person name="Kurt Z."/>
        </authorList>
    </citation>
    <scope>NUCLEOTIDE SEQUENCE</scope>
</reference>
<accession>A0AA86QA34</accession>
<organism evidence="1">
    <name type="scientific">Hexamita inflata</name>
    <dbReference type="NCBI Taxonomy" id="28002"/>
    <lineage>
        <taxon>Eukaryota</taxon>
        <taxon>Metamonada</taxon>
        <taxon>Diplomonadida</taxon>
        <taxon>Hexamitidae</taxon>
        <taxon>Hexamitinae</taxon>
        <taxon>Hexamita</taxon>
    </lineage>
</organism>
<sequence>MQSKLNSSKDLAQSSIFTRKTIINKPSFNGSHISEIQELKINGTNINRACPTPLINSSSLVNQSMCLPQTEKRSLEKVNKSYNIDIAEITKRRVIQFEKLKPTINHQEKLLKKLSDYEDNIKLNERISKLQTKYTESSIELLKRVIQQKTK</sequence>
<comment type="caution">
    <text evidence="1">The sequence shown here is derived from an EMBL/GenBank/DDBJ whole genome shotgun (WGS) entry which is preliminary data.</text>
</comment>
<proteinExistence type="predicted"/>
<name>A0AA86QA34_9EUKA</name>
<evidence type="ECO:0000313" key="2">
    <source>
        <dbReference type="EMBL" id="CAL6089495.1"/>
    </source>
</evidence>
<gene>
    <name evidence="1" type="ORF">HINF_LOCUS42846</name>
    <name evidence="2" type="ORF">HINF_LOCUS64858</name>
</gene>
<keyword evidence="3" id="KW-1185">Reference proteome</keyword>
<dbReference type="EMBL" id="CATOUU010000861">
    <property type="protein sequence ID" value="CAI9955201.1"/>
    <property type="molecule type" value="Genomic_DNA"/>
</dbReference>
<evidence type="ECO:0000313" key="1">
    <source>
        <dbReference type="EMBL" id="CAI9955201.1"/>
    </source>
</evidence>
<evidence type="ECO:0000313" key="3">
    <source>
        <dbReference type="Proteomes" id="UP001642409"/>
    </source>
</evidence>
<protein>
    <submittedName>
        <fullName evidence="2">Hypothetical_protein</fullName>
    </submittedName>
</protein>
<reference evidence="2 3" key="2">
    <citation type="submission" date="2024-07" db="EMBL/GenBank/DDBJ databases">
        <authorList>
            <person name="Akdeniz Z."/>
        </authorList>
    </citation>
    <scope>NUCLEOTIDE SEQUENCE [LARGE SCALE GENOMIC DNA]</scope>
</reference>
<dbReference type="AlphaFoldDB" id="A0AA86QA34"/>